<keyword evidence="5" id="KW-1185">Reference proteome</keyword>
<reference evidence="4 5" key="1">
    <citation type="submission" date="2016-10" db="EMBL/GenBank/DDBJ databases">
        <authorList>
            <person name="de Groot N.N."/>
        </authorList>
    </citation>
    <scope>NUCLEOTIDE SEQUENCE [LARGE SCALE GENOMIC DNA]</scope>
    <source>
        <strain evidence="4 5">DSM 1736</strain>
    </source>
</reference>
<dbReference type="InterPro" id="IPR009057">
    <property type="entry name" value="Homeodomain-like_sf"/>
</dbReference>
<dbReference type="InterPro" id="IPR001647">
    <property type="entry name" value="HTH_TetR"/>
</dbReference>
<dbReference type="Proteomes" id="UP000214880">
    <property type="component" value="Unassembled WGS sequence"/>
</dbReference>
<organism evidence="4 5">
    <name type="scientific">Dendrosporobacter quercicolus</name>
    <dbReference type="NCBI Taxonomy" id="146817"/>
    <lineage>
        <taxon>Bacteria</taxon>
        <taxon>Bacillati</taxon>
        <taxon>Bacillota</taxon>
        <taxon>Negativicutes</taxon>
        <taxon>Selenomonadales</taxon>
        <taxon>Sporomusaceae</taxon>
        <taxon>Dendrosporobacter</taxon>
    </lineage>
</organism>
<proteinExistence type="predicted"/>
<dbReference type="SUPFAM" id="SSF46689">
    <property type="entry name" value="Homeodomain-like"/>
    <property type="match status" value="1"/>
</dbReference>
<dbReference type="PANTHER" id="PTHR43479">
    <property type="entry name" value="ACREF/ENVCD OPERON REPRESSOR-RELATED"/>
    <property type="match status" value="1"/>
</dbReference>
<sequence length="208" mass="23287">MARPAQDPQIRIKEILDTAEHLFTVKGYLGTTVSDIAKKMGVTQGMFYYYFKSKEEILEALLNRQVTSFLSEVKVMASSNAPPAEKLGFMISTVIKNVQAHGEVLLNTVYHEQNLHIKNKLVHGVKLLLTPLGLTIIEEGRVRNDFNVPDPQTALSFILLIMDFLIDALYEKLPAELLSLRLQMAEALVAKAVGVREGTVRIILQTPR</sequence>
<dbReference type="EMBL" id="FNHB01000002">
    <property type="protein sequence ID" value="SDM08140.1"/>
    <property type="molecule type" value="Genomic_DNA"/>
</dbReference>
<feature type="domain" description="HTH tetR-type" evidence="3">
    <location>
        <begin position="9"/>
        <end position="69"/>
    </location>
</feature>
<protein>
    <submittedName>
        <fullName evidence="4">Transcriptional regulator, TetR family</fullName>
    </submittedName>
</protein>
<dbReference type="PANTHER" id="PTHR43479:SF11">
    <property type="entry name" value="ACREF_ENVCD OPERON REPRESSOR-RELATED"/>
    <property type="match status" value="1"/>
</dbReference>
<dbReference type="Pfam" id="PF00440">
    <property type="entry name" value="TetR_N"/>
    <property type="match status" value="1"/>
</dbReference>
<dbReference type="GO" id="GO:0003677">
    <property type="term" value="F:DNA binding"/>
    <property type="evidence" value="ECO:0007669"/>
    <property type="project" value="UniProtKB-UniRule"/>
</dbReference>
<evidence type="ECO:0000313" key="4">
    <source>
        <dbReference type="EMBL" id="SDM08140.1"/>
    </source>
</evidence>
<name>A0A1G9QB29_9FIRM</name>
<dbReference type="InterPro" id="IPR050624">
    <property type="entry name" value="HTH-type_Tx_Regulator"/>
</dbReference>
<evidence type="ECO:0000256" key="1">
    <source>
        <dbReference type="ARBA" id="ARBA00023125"/>
    </source>
</evidence>
<evidence type="ECO:0000259" key="3">
    <source>
        <dbReference type="PROSITE" id="PS50977"/>
    </source>
</evidence>
<keyword evidence="1 2" id="KW-0238">DNA-binding</keyword>
<feature type="DNA-binding region" description="H-T-H motif" evidence="2">
    <location>
        <begin position="32"/>
        <end position="51"/>
    </location>
</feature>
<evidence type="ECO:0000313" key="5">
    <source>
        <dbReference type="Proteomes" id="UP000214880"/>
    </source>
</evidence>
<evidence type="ECO:0000256" key="2">
    <source>
        <dbReference type="PROSITE-ProRule" id="PRU00335"/>
    </source>
</evidence>
<dbReference type="Gene3D" id="1.10.357.10">
    <property type="entry name" value="Tetracycline Repressor, domain 2"/>
    <property type="match status" value="1"/>
</dbReference>
<dbReference type="OrthoDB" id="9814200at2"/>
<dbReference type="STRING" id="146817.SAMN04488502_102105"/>
<accession>A0A1G9QB29</accession>
<dbReference type="AlphaFoldDB" id="A0A1G9QB29"/>
<gene>
    <name evidence="4" type="ORF">SAMN04488502_102105</name>
</gene>
<dbReference type="PROSITE" id="PS01081">
    <property type="entry name" value="HTH_TETR_1"/>
    <property type="match status" value="1"/>
</dbReference>
<dbReference type="RefSeq" id="WP_092070255.1">
    <property type="nucleotide sequence ID" value="NZ_FNHB01000002.1"/>
</dbReference>
<dbReference type="InterPro" id="IPR023772">
    <property type="entry name" value="DNA-bd_HTH_TetR-type_CS"/>
</dbReference>
<dbReference type="PROSITE" id="PS50977">
    <property type="entry name" value="HTH_TETR_2"/>
    <property type="match status" value="1"/>
</dbReference>
<dbReference type="PRINTS" id="PR00455">
    <property type="entry name" value="HTHTETR"/>
</dbReference>